<dbReference type="EMBL" id="NEVH01002988">
    <property type="protein sequence ID" value="PNF41070.1"/>
    <property type="molecule type" value="Genomic_DNA"/>
</dbReference>
<evidence type="ECO:0000256" key="2">
    <source>
        <dbReference type="SAM" id="MobiDB-lite"/>
    </source>
</evidence>
<evidence type="ECO:0000259" key="3">
    <source>
        <dbReference type="PROSITE" id="PS51031"/>
    </source>
</evidence>
<feature type="compositionally biased region" description="Polar residues" evidence="2">
    <location>
        <begin position="7"/>
        <end position="26"/>
    </location>
</feature>
<dbReference type="InterPro" id="IPR004210">
    <property type="entry name" value="BESS_motif"/>
</dbReference>
<dbReference type="InParanoid" id="A0A2J7RJR7"/>
<accession>A0A2J7RJR7</accession>
<dbReference type="GO" id="GO:0003677">
    <property type="term" value="F:DNA binding"/>
    <property type="evidence" value="ECO:0007669"/>
    <property type="project" value="InterPro"/>
</dbReference>
<comment type="subcellular location">
    <subcellularLocation>
        <location evidence="1">Nucleus</location>
    </subcellularLocation>
</comment>
<evidence type="ECO:0000313" key="4">
    <source>
        <dbReference type="EMBL" id="PNF41070.1"/>
    </source>
</evidence>
<organism evidence="4 5">
    <name type="scientific">Cryptotermes secundus</name>
    <dbReference type="NCBI Taxonomy" id="105785"/>
    <lineage>
        <taxon>Eukaryota</taxon>
        <taxon>Metazoa</taxon>
        <taxon>Ecdysozoa</taxon>
        <taxon>Arthropoda</taxon>
        <taxon>Hexapoda</taxon>
        <taxon>Insecta</taxon>
        <taxon>Pterygota</taxon>
        <taxon>Neoptera</taxon>
        <taxon>Polyneoptera</taxon>
        <taxon>Dictyoptera</taxon>
        <taxon>Blattodea</taxon>
        <taxon>Blattoidea</taxon>
        <taxon>Termitoidae</taxon>
        <taxon>Kalotermitidae</taxon>
        <taxon>Cryptotermitinae</taxon>
        <taxon>Cryptotermes</taxon>
    </lineage>
</organism>
<name>A0A2J7RJR7_9NEOP</name>
<dbReference type="PROSITE" id="PS51031">
    <property type="entry name" value="BESS"/>
    <property type="match status" value="1"/>
</dbReference>
<keyword evidence="5" id="KW-1185">Reference proteome</keyword>
<keyword evidence="1" id="KW-0539">Nucleus</keyword>
<evidence type="ECO:0000313" key="5">
    <source>
        <dbReference type="Proteomes" id="UP000235965"/>
    </source>
</evidence>
<comment type="caution">
    <text evidence="4">The sequence shown here is derived from an EMBL/GenBank/DDBJ whole genome shotgun (WGS) entry which is preliminary data.</text>
</comment>
<dbReference type="Pfam" id="PF02944">
    <property type="entry name" value="BESS"/>
    <property type="match status" value="1"/>
</dbReference>
<reference evidence="4 5" key="1">
    <citation type="submission" date="2017-12" db="EMBL/GenBank/DDBJ databases">
        <title>Hemimetabolous genomes reveal molecular basis of termite eusociality.</title>
        <authorList>
            <person name="Harrison M.C."/>
            <person name="Jongepier E."/>
            <person name="Robertson H.M."/>
            <person name="Arning N."/>
            <person name="Bitard-Feildel T."/>
            <person name="Chao H."/>
            <person name="Childers C.P."/>
            <person name="Dinh H."/>
            <person name="Doddapaneni H."/>
            <person name="Dugan S."/>
            <person name="Gowin J."/>
            <person name="Greiner C."/>
            <person name="Han Y."/>
            <person name="Hu H."/>
            <person name="Hughes D.S.T."/>
            <person name="Huylmans A.-K."/>
            <person name="Kemena C."/>
            <person name="Kremer L.P.M."/>
            <person name="Lee S.L."/>
            <person name="Lopez-Ezquerra A."/>
            <person name="Mallet L."/>
            <person name="Monroy-Kuhn J.M."/>
            <person name="Moser A."/>
            <person name="Murali S.C."/>
            <person name="Muzny D.M."/>
            <person name="Otani S."/>
            <person name="Piulachs M.-D."/>
            <person name="Poelchau M."/>
            <person name="Qu J."/>
            <person name="Schaub F."/>
            <person name="Wada-Katsumata A."/>
            <person name="Worley K.C."/>
            <person name="Xie Q."/>
            <person name="Ylla G."/>
            <person name="Poulsen M."/>
            <person name="Gibbs R.A."/>
            <person name="Schal C."/>
            <person name="Richards S."/>
            <person name="Belles X."/>
            <person name="Korb J."/>
            <person name="Bornberg-Bauer E."/>
        </authorList>
    </citation>
    <scope>NUCLEOTIDE SEQUENCE [LARGE SCALE GENOMIC DNA]</scope>
    <source>
        <tissue evidence="4">Whole body</tissue>
    </source>
</reference>
<dbReference type="Proteomes" id="UP000235965">
    <property type="component" value="Unassembled WGS sequence"/>
</dbReference>
<gene>
    <name evidence="4" type="ORF">B7P43_G06241</name>
</gene>
<protein>
    <recommendedName>
        <fullName evidence="3">BESS domain-containing protein</fullName>
    </recommendedName>
</protein>
<feature type="region of interest" description="Disordered" evidence="2">
    <location>
        <begin position="1"/>
        <end position="49"/>
    </location>
</feature>
<evidence type="ECO:0000256" key="1">
    <source>
        <dbReference type="PROSITE-ProRule" id="PRU00371"/>
    </source>
</evidence>
<proteinExistence type="predicted"/>
<dbReference type="AlphaFoldDB" id="A0A2J7RJR7"/>
<sequence length="165" mass="18182">MDEPVLNTGSRDGSTESQANTANTMQSDRDTKSRAHREPKKRKRATDTFEKDVVDVLKKSTATQPQDPDEMFFLSLLAHVKKMISSDKLNFQIGVMNLIKILHGTETPSHSYSEFALHVASPSYCSSPSQTTATTPSPVQPSMSCTVGTELENESDDSILSFLQL</sequence>
<feature type="domain" description="BESS" evidence="3">
    <location>
        <begin position="66"/>
        <end position="105"/>
    </location>
</feature>
<feature type="compositionally biased region" description="Basic residues" evidence="2">
    <location>
        <begin position="34"/>
        <end position="44"/>
    </location>
</feature>
<dbReference type="GO" id="GO:0005634">
    <property type="term" value="C:nucleus"/>
    <property type="evidence" value="ECO:0007669"/>
    <property type="project" value="UniProtKB-SubCell"/>
</dbReference>